<dbReference type="PANTHER" id="PTHR33452:SF1">
    <property type="entry name" value="INNER MEMBRANE PROTEIN YPHA-RELATED"/>
    <property type="match status" value="1"/>
</dbReference>
<evidence type="ECO:0000256" key="5">
    <source>
        <dbReference type="ARBA" id="ARBA00022989"/>
    </source>
</evidence>
<evidence type="ECO:0008006" key="10">
    <source>
        <dbReference type="Google" id="ProtNLM"/>
    </source>
</evidence>
<gene>
    <name evidence="8" type="ORF">GCM10022408_03700</name>
</gene>
<protein>
    <recommendedName>
        <fullName evidence="10">DoxX family protein</fullName>
    </recommendedName>
</protein>
<comment type="subcellular location">
    <subcellularLocation>
        <location evidence="1">Cell membrane</location>
        <topology evidence="1">Multi-pass membrane protein</topology>
    </subcellularLocation>
</comment>
<keyword evidence="4 7" id="KW-0812">Transmembrane</keyword>
<evidence type="ECO:0000256" key="6">
    <source>
        <dbReference type="ARBA" id="ARBA00023136"/>
    </source>
</evidence>
<evidence type="ECO:0000256" key="7">
    <source>
        <dbReference type="SAM" id="Phobius"/>
    </source>
</evidence>
<dbReference type="Proteomes" id="UP001500567">
    <property type="component" value="Unassembled WGS sequence"/>
</dbReference>
<reference evidence="9" key="1">
    <citation type="journal article" date="2019" name="Int. J. Syst. Evol. Microbiol.">
        <title>The Global Catalogue of Microorganisms (GCM) 10K type strain sequencing project: providing services to taxonomists for standard genome sequencing and annotation.</title>
        <authorList>
            <consortium name="The Broad Institute Genomics Platform"/>
            <consortium name="The Broad Institute Genome Sequencing Center for Infectious Disease"/>
            <person name="Wu L."/>
            <person name="Ma J."/>
        </authorList>
    </citation>
    <scope>NUCLEOTIDE SEQUENCE [LARGE SCALE GENOMIC DNA]</scope>
    <source>
        <strain evidence="9">JCM 17224</strain>
    </source>
</reference>
<comment type="similarity">
    <text evidence="2">Belongs to the DoxX family.</text>
</comment>
<feature type="transmembrane region" description="Helical" evidence="7">
    <location>
        <begin position="105"/>
        <end position="122"/>
    </location>
</feature>
<feature type="transmembrane region" description="Helical" evidence="7">
    <location>
        <begin position="79"/>
        <end position="100"/>
    </location>
</feature>
<dbReference type="PANTHER" id="PTHR33452">
    <property type="entry name" value="OXIDOREDUCTASE CATD-RELATED"/>
    <property type="match status" value="1"/>
</dbReference>
<evidence type="ECO:0000313" key="9">
    <source>
        <dbReference type="Proteomes" id="UP001500567"/>
    </source>
</evidence>
<accession>A0ABP7REL6</accession>
<evidence type="ECO:0000256" key="4">
    <source>
        <dbReference type="ARBA" id="ARBA00022692"/>
    </source>
</evidence>
<evidence type="ECO:0000256" key="1">
    <source>
        <dbReference type="ARBA" id="ARBA00004651"/>
    </source>
</evidence>
<comment type="caution">
    <text evidence="8">The sequence shown here is derived from an EMBL/GenBank/DDBJ whole genome shotgun (WGS) entry which is preliminary data.</text>
</comment>
<dbReference type="EMBL" id="BAABDJ010000002">
    <property type="protein sequence ID" value="GAA3996359.1"/>
    <property type="molecule type" value="Genomic_DNA"/>
</dbReference>
<evidence type="ECO:0000313" key="8">
    <source>
        <dbReference type="EMBL" id="GAA3996359.1"/>
    </source>
</evidence>
<keyword evidence="9" id="KW-1185">Reference proteome</keyword>
<evidence type="ECO:0000256" key="2">
    <source>
        <dbReference type="ARBA" id="ARBA00006679"/>
    </source>
</evidence>
<proteinExistence type="inferred from homology"/>
<name>A0ABP7REL6_9BACT</name>
<dbReference type="RefSeq" id="WP_345070590.1">
    <property type="nucleotide sequence ID" value="NZ_BAABDJ010000002.1"/>
</dbReference>
<organism evidence="8 9">
    <name type="scientific">Hymenobacter fastidiosus</name>
    <dbReference type="NCBI Taxonomy" id="486264"/>
    <lineage>
        <taxon>Bacteria</taxon>
        <taxon>Pseudomonadati</taxon>
        <taxon>Bacteroidota</taxon>
        <taxon>Cytophagia</taxon>
        <taxon>Cytophagales</taxon>
        <taxon>Hymenobacteraceae</taxon>
        <taxon>Hymenobacter</taxon>
    </lineage>
</organism>
<sequence>MKKLLFGARPLSSRLADGALLLFRLHLGLSIAIGAGWGKLGSLYTATEAGKLVGAAPTPPDWFVQQVATLGFTQPSPYFWAWLACWGELAGGLLLALGLLTRLSAAQLAFQFFVVAFVWYETPEFLVGMYYQQLLFWAFLLIVATGGGRYSLDYWLTYRVLRRESTRSAVAAAPAVLLNPSDQQAKVNLKVSGDTRLRMGYEPNGQL</sequence>
<dbReference type="Pfam" id="PF07681">
    <property type="entry name" value="DoxX"/>
    <property type="match status" value="1"/>
</dbReference>
<feature type="transmembrane region" description="Helical" evidence="7">
    <location>
        <begin position="134"/>
        <end position="152"/>
    </location>
</feature>
<evidence type="ECO:0000256" key="3">
    <source>
        <dbReference type="ARBA" id="ARBA00022475"/>
    </source>
</evidence>
<dbReference type="InterPro" id="IPR032808">
    <property type="entry name" value="DoxX"/>
</dbReference>
<keyword evidence="6 7" id="KW-0472">Membrane</keyword>
<dbReference type="InterPro" id="IPR051907">
    <property type="entry name" value="DoxX-like_oxidoreductase"/>
</dbReference>
<keyword evidence="5 7" id="KW-1133">Transmembrane helix</keyword>
<keyword evidence="3" id="KW-1003">Cell membrane</keyword>
<feature type="transmembrane region" description="Helical" evidence="7">
    <location>
        <begin position="21"/>
        <end position="38"/>
    </location>
</feature>